<dbReference type="Pfam" id="PF04059">
    <property type="entry name" value="RRM_2"/>
    <property type="match status" value="1"/>
</dbReference>
<organism evidence="4 5">
    <name type="scientific">Coprinellus micaceus</name>
    <name type="common">Glistening ink-cap mushroom</name>
    <name type="synonym">Coprinus micaceus</name>
    <dbReference type="NCBI Taxonomy" id="71717"/>
    <lineage>
        <taxon>Eukaryota</taxon>
        <taxon>Fungi</taxon>
        <taxon>Dikarya</taxon>
        <taxon>Basidiomycota</taxon>
        <taxon>Agaricomycotina</taxon>
        <taxon>Agaricomycetes</taxon>
        <taxon>Agaricomycetidae</taxon>
        <taxon>Agaricales</taxon>
        <taxon>Agaricineae</taxon>
        <taxon>Psathyrellaceae</taxon>
        <taxon>Coprinellus</taxon>
    </lineage>
</organism>
<evidence type="ECO:0000256" key="2">
    <source>
        <dbReference type="SAM" id="MobiDB-lite"/>
    </source>
</evidence>
<evidence type="ECO:0000256" key="1">
    <source>
        <dbReference type="ARBA" id="ARBA00022884"/>
    </source>
</evidence>
<name>A0A4Y7TX08_COPMI</name>
<evidence type="ECO:0000313" key="5">
    <source>
        <dbReference type="Proteomes" id="UP000298030"/>
    </source>
</evidence>
<dbReference type="SUPFAM" id="SSF54928">
    <property type="entry name" value="RNA-binding domain, RBD"/>
    <property type="match status" value="1"/>
</dbReference>
<dbReference type="InterPro" id="IPR034862">
    <property type="entry name" value="Fungal_Mei2-like_RRM3"/>
</dbReference>
<evidence type="ECO:0000259" key="3">
    <source>
        <dbReference type="Pfam" id="PF04059"/>
    </source>
</evidence>
<protein>
    <recommendedName>
        <fullName evidence="3">Mei2-like C-terminal RNA recognition motif domain-containing protein</fullName>
    </recommendedName>
</protein>
<gene>
    <name evidence="4" type="ORF">FA13DRAFT_747032</name>
</gene>
<keyword evidence="1" id="KW-0694">RNA-binding</keyword>
<dbReference type="AlphaFoldDB" id="A0A4Y7TX08"/>
<dbReference type="GO" id="GO:0003723">
    <property type="term" value="F:RNA binding"/>
    <property type="evidence" value="ECO:0007669"/>
    <property type="project" value="UniProtKB-KW"/>
</dbReference>
<reference evidence="4 5" key="1">
    <citation type="journal article" date="2019" name="Nat. Ecol. Evol.">
        <title>Megaphylogeny resolves global patterns of mushroom evolution.</title>
        <authorList>
            <person name="Varga T."/>
            <person name="Krizsan K."/>
            <person name="Foldi C."/>
            <person name="Dima B."/>
            <person name="Sanchez-Garcia M."/>
            <person name="Sanchez-Ramirez S."/>
            <person name="Szollosi G.J."/>
            <person name="Szarkandi J.G."/>
            <person name="Papp V."/>
            <person name="Albert L."/>
            <person name="Andreopoulos W."/>
            <person name="Angelini C."/>
            <person name="Antonin V."/>
            <person name="Barry K.W."/>
            <person name="Bougher N.L."/>
            <person name="Buchanan P."/>
            <person name="Buyck B."/>
            <person name="Bense V."/>
            <person name="Catcheside P."/>
            <person name="Chovatia M."/>
            <person name="Cooper J."/>
            <person name="Damon W."/>
            <person name="Desjardin D."/>
            <person name="Finy P."/>
            <person name="Geml J."/>
            <person name="Haridas S."/>
            <person name="Hughes K."/>
            <person name="Justo A."/>
            <person name="Karasinski D."/>
            <person name="Kautmanova I."/>
            <person name="Kiss B."/>
            <person name="Kocsube S."/>
            <person name="Kotiranta H."/>
            <person name="LaButti K.M."/>
            <person name="Lechner B.E."/>
            <person name="Liimatainen K."/>
            <person name="Lipzen A."/>
            <person name="Lukacs Z."/>
            <person name="Mihaltcheva S."/>
            <person name="Morgado L.N."/>
            <person name="Niskanen T."/>
            <person name="Noordeloos M.E."/>
            <person name="Ohm R.A."/>
            <person name="Ortiz-Santana B."/>
            <person name="Ovrebo C."/>
            <person name="Racz N."/>
            <person name="Riley R."/>
            <person name="Savchenko A."/>
            <person name="Shiryaev A."/>
            <person name="Soop K."/>
            <person name="Spirin V."/>
            <person name="Szebenyi C."/>
            <person name="Tomsovsky M."/>
            <person name="Tulloss R.E."/>
            <person name="Uehling J."/>
            <person name="Grigoriev I.V."/>
            <person name="Vagvolgyi C."/>
            <person name="Papp T."/>
            <person name="Martin F.M."/>
            <person name="Miettinen O."/>
            <person name="Hibbett D.S."/>
            <person name="Nagy L.G."/>
        </authorList>
    </citation>
    <scope>NUCLEOTIDE SEQUENCE [LARGE SCALE GENOMIC DNA]</scope>
    <source>
        <strain evidence="4 5">FP101781</strain>
    </source>
</reference>
<dbReference type="PANTHER" id="PTHR23189">
    <property type="entry name" value="RNA RECOGNITION MOTIF-CONTAINING"/>
    <property type="match status" value="1"/>
</dbReference>
<feature type="region of interest" description="Disordered" evidence="2">
    <location>
        <begin position="757"/>
        <end position="790"/>
    </location>
</feature>
<dbReference type="InterPro" id="IPR007201">
    <property type="entry name" value="Mei2-like_Rrm_C"/>
</dbReference>
<feature type="region of interest" description="Disordered" evidence="2">
    <location>
        <begin position="1"/>
        <end position="127"/>
    </location>
</feature>
<accession>A0A4Y7TX08</accession>
<dbReference type="OrthoDB" id="417481at2759"/>
<feature type="compositionally biased region" description="Polar residues" evidence="2">
    <location>
        <begin position="42"/>
        <end position="55"/>
    </location>
</feature>
<feature type="compositionally biased region" description="Basic residues" evidence="2">
    <location>
        <begin position="770"/>
        <end position="783"/>
    </location>
</feature>
<dbReference type="STRING" id="71717.A0A4Y7TX08"/>
<feature type="compositionally biased region" description="Polar residues" evidence="2">
    <location>
        <begin position="97"/>
        <end position="109"/>
    </location>
</feature>
<dbReference type="EMBL" id="QPFP01000003">
    <property type="protein sequence ID" value="TEB38398.1"/>
    <property type="molecule type" value="Genomic_DNA"/>
</dbReference>
<dbReference type="CDD" id="cd12532">
    <property type="entry name" value="RRM3_MEI2_fungi"/>
    <property type="match status" value="1"/>
</dbReference>
<dbReference type="Gene3D" id="3.30.70.330">
    <property type="match status" value="1"/>
</dbReference>
<feature type="domain" description="Mei2-like C-terminal RNA recognition motif" evidence="3">
    <location>
        <begin position="607"/>
        <end position="703"/>
    </location>
</feature>
<comment type="caution">
    <text evidence="4">The sequence shown here is derived from an EMBL/GenBank/DDBJ whole genome shotgun (WGS) entry which is preliminary data.</text>
</comment>
<proteinExistence type="predicted"/>
<feature type="region of interest" description="Disordered" evidence="2">
    <location>
        <begin position="543"/>
        <end position="569"/>
    </location>
</feature>
<keyword evidence="5" id="KW-1185">Reference proteome</keyword>
<dbReference type="Proteomes" id="UP000298030">
    <property type="component" value="Unassembled WGS sequence"/>
</dbReference>
<sequence length="790" mass="87229">MSNSSRPTSDHEENRPARLHHSPSLPNIWFPTHSRPVPRDIVSSTNTNRSVTPTLKMSPASAHKHLASVDSNARPSFRPGRRPKKNRMSYLTPPLTPASSIKTTTSVDSSPDPADTEDEHTSDADKSSTRFLVLGQFSSVATAEGIETAVLEALQSSNPSASTAVKTVDSHALQSNGEVTIAFHDLKTARDVHRNLNKLQDGRLLTLLPSQSASLSVQYLAPEDAVKKLSEPSIVAELEGGFYVSAVAEQRPWESGKSNEVNTRALKNYIQSFGTLQNFTFVREDVENKAPVKTFRAEFYDARDAASAYQAIHKQTVFGMTLSVYGRSSPTRANSWTSRSVETEAKVNTPTEIPTTIYSSRNHKFSAVSQFTGTGASTPTPFATTQPQPSAPQWEGEICTEHRAPACANPDRNCDYCPSRKTPHTHVPFSFPPTPSPPVTMCSPPPPHMVMTPPPMAVPMDFNYASQMYGYPPWSFDKTMTSIPPTLASIPPNMPISSPAIPYSPPMSFWPVEDLARMHGMPPYAGHGTVECAFPSGMPMAPFQLPPTPPSTVARQSTPTHHTPSPPLADSFRRLSLQNNGIQVFPADVATKNQLDISKIETGQDTRTTVMIKNIPNKMSDKDLVTYINKVCPRRIDFLYLRMDFQNGCNVGYAFVNFIETQDLLKFATTRLGEKWNMFSSEKVLQMSYANYQGKEALVEKFKNSCIMDEREAWRPKIFYSFGPNQGLPEPFPAPTHIRRKERSSFNRGALYVPGLHTRNNIPGVDDHRSHPHMGSRGGRKGQRSGVAAA</sequence>
<dbReference type="InterPro" id="IPR012677">
    <property type="entry name" value="Nucleotide-bd_a/b_plait_sf"/>
</dbReference>
<dbReference type="InterPro" id="IPR035979">
    <property type="entry name" value="RBD_domain_sf"/>
</dbReference>
<evidence type="ECO:0000313" key="4">
    <source>
        <dbReference type="EMBL" id="TEB38398.1"/>
    </source>
</evidence>